<dbReference type="EMBL" id="JAUJDW010000072">
    <property type="protein sequence ID" value="KAK0642540.1"/>
    <property type="molecule type" value="Genomic_DNA"/>
</dbReference>
<evidence type="ECO:0000256" key="1">
    <source>
        <dbReference type="ARBA" id="ARBA00006484"/>
    </source>
</evidence>
<dbReference type="GO" id="GO:0016491">
    <property type="term" value="F:oxidoreductase activity"/>
    <property type="evidence" value="ECO:0007669"/>
    <property type="project" value="TreeGrafter"/>
</dbReference>
<proteinExistence type="inferred from homology"/>
<dbReference type="InterPro" id="IPR051468">
    <property type="entry name" value="Fungal_SecMetab_SDRs"/>
</dbReference>
<reference evidence="3" key="1">
    <citation type="submission" date="2023-06" db="EMBL/GenBank/DDBJ databases">
        <title>Multi-omics analyses reveal the molecular pathogenesis toolkit of Lasiodiplodia hormozganensis, a cross-kingdom pathogen.</title>
        <authorList>
            <person name="Felix C."/>
            <person name="Meneses R."/>
            <person name="Goncalves M.F.M."/>
            <person name="Tilleman L."/>
            <person name="Duarte A.S."/>
            <person name="Jorrin-Novo J.V."/>
            <person name="Van De Peer Y."/>
            <person name="Deforce D."/>
            <person name="Van Nieuwerburgh F."/>
            <person name="Esteves A.C."/>
            <person name="Alves A."/>
        </authorList>
    </citation>
    <scope>NUCLEOTIDE SEQUENCE</scope>
    <source>
        <strain evidence="3">CBS 339.90</strain>
    </source>
</reference>
<dbReference type="CDD" id="cd05325">
    <property type="entry name" value="carb_red_sniffer_like_SDR_c"/>
    <property type="match status" value="1"/>
</dbReference>
<organism evidence="3 4">
    <name type="scientific">Lasiodiplodia hormozganensis</name>
    <dbReference type="NCBI Taxonomy" id="869390"/>
    <lineage>
        <taxon>Eukaryota</taxon>
        <taxon>Fungi</taxon>
        <taxon>Dikarya</taxon>
        <taxon>Ascomycota</taxon>
        <taxon>Pezizomycotina</taxon>
        <taxon>Dothideomycetes</taxon>
        <taxon>Dothideomycetes incertae sedis</taxon>
        <taxon>Botryosphaeriales</taxon>
        <taxon>Botryosphaeriaceae</taxon>
        <taxon>Lasiodiplodia</taxon>
    </lineage>
</organism>
<evidence type="ECO:0000313" key="3">
    <source>
        <dbReference type="EMBL" id="KAK0642540.1"/>
    </source>
</evidence>
<name>A0AA39Y0W2_9PEZI</name>
<dbReference type="PRINTS" id="PR00081">
    <property type="entry name" value="GDHRDH"/>
</dbReference>
<accession>A0AA39Y0W2</accession>
<dbReference type="PANTHER" id="PTHR43544:SF36">
    <property type="entry name" value="CHAIN OXIDOREDUCTASE (CSGA), PUTATIVE (AFU_ORTHOLOGUE AFUA_4G00910)-RELATED"/>
    <property type="match status" value="1"/>
</dbReference>
<dbReference type="PRINTS" id="PR00080">
    <property type="entry name" value="SDRFAMILY"/>
</dbReference>
<dbReference type="SUPFAM" id="SSF51735">
    <property type="entry name" value="NAD(P)-binding Rossmann-fold domains"/>
    <property type="match status" value="1"/>
</dbReference>
<dbReference type="PANTHER" id="PTHR43544">
    <property type="entry name" value="SHORT-CHAIN DEHYDROGENASE/REDUCTASE"/>
    <property type="match status" value="1"/>
</dbReference>
<dbReference type="Proteomes" id="UP001175001">
    <property type="component" value="Unassembled WGS sequence"/>
</dbReference>
<dbReference type="GO" id="GO:0005737">
    <property type="term" value="C:cytoplasm"/>
    <property type="evidence" value="ECO:0007669"/>
    <property type="project" value="TreeGrafter"/>
</dbReference>
<gene>
    <name evidence="3" type="ORF">DIS24_g8952</name>
</gene>
<evidence type="ECO:0000313" key="4">
    <source>
        <dbReference type="Proteomes" id="UP001175001"/>
    </source>
</evidence>
<comment type="caution">
    <text evidence="3">The sequence shown here is derived from an EMBL/GenBank/DDBJ whole genome shotgun (WGS) entry which is preliminary data.</text>
</comment>
<dbReference type="InterPro" id="IPR002347">
    <property type="entry name" value="SDR_fam"/>
</dbReference>
<sequence>MASYLVTGSSRGIGLALVTALASKPTTEVGKVFAASRTETDSLRQLTAKSGGRVEWLPLEVSSQESVKQAVSKVAESLGGSGLDVLINNAGVGSKLNKSEDMTDLEDVFKVNVFGVHAVTSAFLPLLKKGSLKKIIMVSSILGSIQMAPALKSILAPAYKISKAALNSLTVQYALDLEEEGFTVVPISPGYVKTDLSGDQGDITPEQSANAVLDFASRITTADNGKFYDLGAVKGAPPPSTYFGENTPW</sequence>
<evidence type="ECO:0000256" key="2">
    <source>
        <dbReference type="RuleBase" id="RU000363"/>
    </source>
</evidence>
<comment type="similarity">
    <text evidence="1 2">Belongs to the short-chain dehydrogenases/reductases (SDR) family.</text>
</comment>
<dbReference type="Gene3D" id="3.40.50.720">
    <property type="entry name" value="NAD(P)-binding Rossmann-like Domain"/>
    <property type="match status" value="1"/>
</dbReference>
<dbReference type="InterPro" id="IPR036291">
    <property type="entry name" value="NAD(P)-bd_dom_sf"/>
</dbReference>
<keyword evidence="4" id="KW-1185">Reference proteome</keyword>
<protein>
    <submittedName>
        <fullName evidence="3">Oxidoreductase</fullName>
    </submittedName>
</protein>
<dbReference type="Pfam" id="PF00106">
    <property type="entry name" value="adh_short"/>
    <property type="match status" value="1"/>
</dbReference>
<dbReference type="AlphaFoldDB" id="A0AA39Y0W2"/>